<dbReference type="CDD" id="cd00383">
    <property type="entry name" value="trans_reg_C"/>
    <property type="match status" value="1"/>
</dbReference>
<feature type="domain" description="Response regulatory" evidence="8">
    <location>
        <begin position="2"/>
        <end position="115"/>
    </location>
</feature>
<dbReference type="Proteomes" id="UP001398420">
    <property type="component" value="Unassembled WGS sequence"/>
</dbReference>
<evidence type="ECO:0000259" key="9">
    <source>
        <dbReference type="PROSITE" id="PS51755"/>
    </source>
</evidence>
<name>A0ABU9LHL6_9BACL</name>
<sequence>MNVLIVDDEEKITEILALYFKKNGDTPYISHTGEKAIQIIEETSIDLIILDLMLPDMDGEDICEYVKRYYNIPIIMLTAKIAIDDKLKGFHMGADDYVVKPFHPKEVVVRAERLRPNQSQKEILQFGDIKIYTNENNICLKGKTIHLTQHEFIIICLLIENPRQVFSREDLINKIEGIDSETNPRVIDQHIKNIRKKVGADVIQTVFGLGYKMNEKVMKNEI</sequence>
<evidence type="ECO:0000256" key="3">
    <source>
        <dbReference type="ARBA" id="ARBA00023015"/>
    </source>
</evidence>
<keyword evidence="11" id="KW-1185">Reference proteome</keyword>
<dbReference type="CDD" id="cd17574">
    <property type="entry name" value="REC_OmpR"/>
    <property type="match status" value="1"/>
</dbReference>
<dbReference type="Pfam" id="PF00486">
    <property type="entry name" value="Trans_reg_C"/>
    <property type="match status" value="1"/>
</dbReference>
<evidence type="ECO:0000256" key="1">
    <source>
        <dbReference type="ARBA" id="ARBA00022553"/>
    </source>
</evidence>
<dbReference type="InterPro" id="IPR001867">
    <property type="entry name" value="OmpR/PhoB-type_DNA-bd"/>
</dbReference>
<dbReference type="PROSITE" id="PS51755">
    <property type="entry name" value="OMPR_PHOB"/>
    <property type="match status" value="1"/>
</dbReference>
<evidence type="ECO:0000256" key="5">
    <source>
        <dbReference type="ARBA" id="ARBA00023163"/>
    </source>
</evidence>
<dbReference type="Pfam" id="PF00072">
    <property type="entry name" value="Response_reg"/>
    <property type="match status" value="1"/>
</dbReference>
<dbReference type="PANTHER" id="PTHR48111">
    <property type="entry name" value="REGULATOR OF RPOS"/>
    <property type="match status" value="1"/>
</dbReference>
<keyword evidence="5" id="KW-0804">Transcription</keyword>
<keyword evidence="4 7" id="KW-0238">DNA-binding</keyword>
<feature type="DNA-binding region" description="OmpR/PhoB-type" evidence="7">
    <location>
        <begin position="121"/>
        <end position="215"/>
    </location>
</feature>
<proteinExistence type="predicted"/>
<evidence type="ECO:0000256" key="7">
    <source>
        <dbReference type="PROSITE-ProRule" id="PRU01091"/>
    </source>
</evidence>
<feature type="domain" description="OmpR/PhoB-type" evidence="9">
    <location>
        <begin position="121"/>
        <end position="215"/>
    </location>
</feature>
<comment type="caution">
    <text evidence="10">The sequence shown here is derived from an EMBL/GenBank/DDBJ whole genome shotgun (WGS) entry which is preliminary data.</text>
</comment>
<dbReference type="RefSeq" id="WP_342302598.1">
    <property type="nucleotide sequence ID" value="NZ_JBCEWA010000001.1"/>
</dbReference>
<evidence type="ECO:0000259" key="8">
    <source>
        <dbReference type="PROSITE" id="PS50110"/>
    </source>
</evidence>
<organism evidence="10 11">
    <name type="scientific">Kurthia gibsonii</name>
    <dbReference type="NCBI Taxonomy" id="33946"/>
    <lineage>
        <taxon>Bacteria</taxon>
        <taxon>Bacillati</taxon>
        <taxon>Bacillota</taxon>
        <taxon>Bacilli</taxon>
        <taxon>Bacillales</taxon>
        <taxon>Caryophanaceae</taxon>
        <taxon>Kurthia</taxon>
    </lineage>
</organism>
<keyword evidence="1 6" id="KW-0597">Phosphoprotein</keyword>
<dbReference type="InterPro" id="IPR011006">
    <property type="entry name" value="CheY-like_superfamily"/>
</dbReference>
<evidence type="ECO:0000313" key="10">
    <source>
        <dbReference type="EMBL" id="MEL5987124.1"/>
    </source>
</evidence>
<reference evidence="10 11" key="1">
    <citation type="submission" date="2024-04" db="EMBL/GenBank/DDBJ databases">
        <authorList>
            <person name="Wu Y.S."/>
            <person name="Zhang L."/>
        </authorList>
    </citation>
    <scope>NUCLEOTIDE SEQUENCE [LARGE SCALE GENOMIC DNA]</scope>
    <source>
        <strain evidence="10 11">KG-01</strain>
    </source>
</reference>
<dbReference type="Gene3D" id="1.10.10.10">
    <property type="entry name" value="Winged helix-like DNA-binding domain superfamily/Winged helix DNA-binding domain"/>
    <property type="match status" value="1"/>
</dbReference>
<dbReference type="InterPro" id="IPR001789">
    <property type="entry name" value="Sig_transdc_resp-reg_receiver"/>
</dbReference>
<evidence type="ECO:0000256" key="6">
    <source>
        <dbReference type="PROSITE-ProRule" id="PRU00169"/>
    </source>
</evidence>
<dbReference type="InterPro" id="IPR036388">
    <property type="entry name" value="WH-like_DNA-bd_sf"/>
</dbReference>
<evidence type="ECO:0000313" key="11">
    <source>
        <dbReference type="Proteomes" id="UP001398420"/>
    </source>
</evidence>
<dbReference type="SMART" id="SM00862">
    <property type="entry name" value="Trans_reg_C"/>
    <property type="match status" value="1"/>
</dbReference>
<dbReference type="SUPFAM" id="SSF52172">
    <property type="entry name" value="CheY-like"/>
    <property type="match status" value="1"/>
</dbReference>
<feature type="modified residue" description="4-aspartylphosphate" evidence="6">
    <location>
        <position position="51"/>
    </location>
</feature>
<dbReference type="Gene3D" id="6.10.250.690">
    <property type="match status" value="1"/>
</dbReference>
<keyword evidence="2" id="KW-0902">Two-component regulatory system</keyword>
<dbReference type="Gene3D" id="3.40.50.2300">
    <property type="match status" value="1"/>
</dbReference>
<accession>A0ABU9LHL6</accession>
<protein>
    <submittedName>
        <fullName evidence="10">Response regulator transcription factor</fullName>
    </submittedName>
</protein>
<dbReference type="SMART" id="SM00448">
    <property type="entry name" value="REC"/>
    <property type="match status" value="1"/>
</dbReference>
<dbReference type="EMBL" id="JBCEWA010000001">
    <property type="protein sequence ID" value="MEL5987124.1"/>
    <property type="molecule type" value="Genomic_DNA"/>
</dbReference>
<dbReference type="InterPro" id="IPR039420">
    <property type="entry name" value="WalR-like"/>
</dbReference>
<dbReference type="PROSITE" id="PS50110">
    <property type="entry name" value="RESPONSE_REGULATORY"/>
    <property type="match status" value="1"/>
</dbReference>
<keyword evidence="3" id="KW-0805">Transcription regulation</keyword>
<evidence type="ECO:0000256" key="4">
    <source>
        <dbReference type="ARBA" id="ARBA00023125"/>
    </source>
</evidence>
<gene>
    <name evidence="10" type="ORF">AAF454_01645</name>
</gene>
<evidence type="ECO:0000256" key="2">
    <source>
        <dbReference type="ARBA" id="ARBA00023012"/>
    </source>
</evidence>
<dbReference type="PANTHER" id="PTHR48111:SF1">
    <property type="entry name" value="TWO-COMPONENT RESPONSE REGULATOR ORR33"/>
    <property type="match status" value="1"/>
</dbReference>